<gene>
    <name evidence="1" type="ORF">Q8A67_017853</name>
</gene>
<keyword evidence="2" id="KW-1185">Reference proteome</keyword>
<name>A0AA88TS26_9TELE</name>
<evidence type="ECO:0000313" key="1">
    <source>
        <dbReference type="EMBL" id="KAK2884216.1"/>
    </source>
</evidence>
<dbReference type="Proteomes" id="UP001187343">
    <property type="component" value="Unassembled WGS sequence"/>
</dbReference>
<evidence type="ECO:0000313" key="2">
    <source>
        <dbReference type="Proteomes" id="UP001187343"/>
    </source>
</evidence>
<dbReference type="AlphaFoldDB" id="A0AA88TS26"/>
<accession>A0AA88TS26</accession>
<comment type="caution">
    <text evidence="1">The sequence shown here is derived from an EMBL/GenBank/DDBJ whole genome shotgun (WGS) entry which is preliminary data.</text>
</comment>
<sequence length="69" mass="7657">MALERSTLNIDYTPRCQKGLGERAGAEQSDLQAVGLALFPCKSSLGGEETHQCSKWPQPSHCIIFKWHV</sequence>
<organism evidence="1 2">
    <name type="scientific">Cirrhinus molitorella</name>
    <name type="common">mud carp</name>
    <dbReference type="NCBI Taxonomy" id="172907"/>
    <lineage>
        <taxon>Eukaryota</taxon>
        <taxon>Metazoa</taxon>
        <taxon>Chordata</taxon>
        <taxon>Craniata</taxon>
        <taxon>Vertebrata</taxon>
        <taxon>Euteleostomi</taxon>
        <taxon>Actinopterygii</taxon>
        <taxon>Neopterygii</taxon>
        <taxon>Teleostei</taxon>
        <taxon>Ostariophysi</taxon>
        <taxon>Cypriniformes</taxon>
        <taxon>Cyprinidae</taxon>
        <taxon>Labeoninae</taxon>
        <taxon>Labeonini</taxon>
        <taxon>Cirrhinus</taxon>
    </lineage>
</organism>
<reference evidence="1" key="1">
    <citation type="submission" date="2023-08" db="EMBL/GenBank/DDBJ databases">
        <title>Chromosome-level Genome Assembly of mud carp (Cirrhinus molitorella).</title>
        <authorList>
            <person name="Liu H."/>
        </authorList>
    </citation>
    <scope>NUCLEOTIDE SEQUENCE</scope>
    <source>
        <strain evidence="1">Prfri</strain>
        <tissue evidence="1">Muscle</tissue>
    </source>
</reference>
<protein>
    <submittedName>
        <fullName evidence="1">Uncharacterized protein</fullName>
    </submittedName>
</protein>
<dbReference type="EMBL" id="JAUYZG010000017">
    <property type="protein sequence ID" value="KAK2884216.1"/>
    <property type="molecule type" value="Genomic_DNA"/>
</dbReference>
<proteinExistence type="predicted"/>